<evidence type="ECO:0000313" key="12">
    <source>
        <dbReference type="EMBL" id="CAG9760398.1"/>
    </source>
</evidence>
<keyword evidence="5" id="KW-0677">Repeat</keyword>
<dbReference type="OrthoDB" id="2403262at2759"/>
<evidence type="ECO:0000256" key="2">
    <source>
        <dbReference type="ARBA" id="ARBA00006375"/>
    </source>
</evidence>
<evidence type="ECO:0000256" key="5">
    <source>
        <dbReference type="ARBA" id="ARBA00022737"/>
    </source>
</evidence>
<dbReference type="AlphaFoldDB" id="A0A9N9MCN5"/>
<evidence type="ECO:0000256" key="3">
    <source>
        <dbReference type="ARBA" id="ARBA00022448"/>
    </source>
</evidence>
<evidence type="ECO:0000256" key="9">
    <source>
        <dbReference type="ARBA" id="ARBA00023136"/>
    </source>
</evidence>
<dbReference type="Pfam" id="PF00153">
    <property type="entry name" value="Mito_carr"/>
    <property type="match status" value="1"/>
</dbReference>
<dbReference type="GO" id="GO:0090149">
    <property type="term" value="P:mitochondrial membrane fission"/>
    <property type="evidence" value="ECO:0007669"/>
    <property type="project" value="InterPro"/>
</dbReference>
<evidence type="ECO:0000256" key="7">
    <source>
        <dbReference type="ARBA" id="ARBA00022989"/>
    </source>
</evidence>
<evidence type="ECO:0000256" key="8">
    <source>
        <dbReference type="ARBA" id="ARBA00023128"/>
    </source>
</evidence>
<comment type="similarity">
    <text evidence="2 11">Belongs to the mitochondrial carrier (TC 2.A.29) family.</text>
</comment>
<name>A0A9N9MCN5_9CUCU</name>
<evidence type="ECO:0000256" key="10">
    <source>
        <dbReference type="PROSITE-ProRule" id="PRU00282"/>
    </source>
</evidence>
<keyword evidence="6" id="KW-1000">Mitochondrion outer membrane</keyword>
<evidence type="ECO:0000256" key="6">
    <source>
        <dbReference type="ARBA" id="ARBA00022787"/>
    </source>
</evidence>
<dbReference type="Gene3D" id="1.50.40.10">
    <property type="entry name" value="Mitochondrial carrier domain"/>
    <property type="match status" value="1"/>
</dbReference>
<keyword evidence="13" id="KW-1185">Reference proteome</keyword>
<dbReference type="Proteomes" id="UP001152799">
    <property type="component" value="Chromosome 1"/>
</dbReference>
<evidence type="ECO:0000256" key="1">
    <source>
        <dbReference type="ARBA" id="ARBA00004374"/>
    </source>
</evidence>
<feature type="repeat" description="Solcar" evidence="10">
    <location>
        <begin position="299"/>
        <end position="401"/>
    </location>
</feature>
<evidence type="ECO:0000313" key="13">
    <source>
        <dbReference type="Proteomes" id="UP001152799"/>
    </source>
</evidence>
<dbReference type="InterPro" id="IPR039158">
    <property type="entry name" value="SLC25A46"/>
</dbReference>
<comment type="subcellular location">
    <subcellularLocation>
        <location evidence="1">Mitochondrion outer membrane</location>
        <topology evidence="1">Multi-pass membrane protein</topology>
    </subcellularLocation>
</comment>
<gene>
    <name evidence="12" type="ORF">CEUTPL_LOCUS1130</name>
</gene>
<dbReference type="InterPro" id="IPR023395">
    <property type="entry name" value="MCP_dom_sf"/>
</dbReference>
<protein>
    <recommendedName>
        <fullName evidence="14">Solute carrier family 25 member 46</fullName>
    </recommendedName>
</protein>
<keyword evidence="8" id="KW-0496">Mitochondrion</keyword>
<evidence type="ECO:0000256" key="4">
    <source>
        <dbReference type="ARBA" id="ARBA00022692"/>
    </source>
</evidence>
<dbReference type="GO" id="GO:0005741">
    <property type="term" value="C:mitochondrial outer membrane"/>
    <property type="evidence" value="ECO:0007669"/>
    <property type="project" value="UniProtKB-SubCell"/>
</dbReference>
<accession>A0A9N9MCN5</accession>
<dbReference type="PANTHER" id="PTHR21252">
    <property type="entry name" value="TB1 PROTEIN-RELATED"/>
    <property type="match status" value="1"/>
</dbReference>
<dbReference type="InterPro" id="IPR018108">
    <property type="entry name" value="MCP_transmembrane"/>
</dbReference>
<proteinExistence type="inferred from homology"/>
<sequence length="425" mass="47908">MDPRDVPDPYRELSSNENYFEALDLRRLESEYLLNQEQAHPYGSSYPSQFRIAYPSQYTSPYPSQYPSPLASESPEPRPEDLTVKRYIGSGVAFVSLITENLLSHPFLVLRRQCQVNHTSKRYHLLPFTLLPTVCHLQQHQGLTTLWKGLGSTLLVRGMSLGVEDLISKLTPWPKDLSWHSSLKQFFQHTMLKCVTFAIVTPFYSASFVETVQSEIASERPGILDVFREGFIKLLNWRASSKSRLLPIWALVLPTMTLGLTKYLFSMMIKGVAVRLLSIRQRNKWEQTGTIPKDFNNHASDDVKMTAALIATISADVVFYPCETIVHRLHLQGTRTIVDNLSDGRSVLAILTNYRGAVDCYEKCIGTEGTSGLYKGFGALILQYMAHIALIKISRFLLSELGALLTKSEPKPRIPADNSPPAILV</sequence>
<dbReference type="SUPFAM" id="SSF103506">
    <property type="entry name" value="Mitochondrial carrier"/>
    <property type="match status" value="1"/>
</dbReference>
<evidence type="ECO:0008006" key="14">
    <source>
        <dbReference type="Google" id="ProtNLM"/>
    </source>
</evidence>
<keyword evidence="4 10" id="KW-0812">Transmembrane</keyword>
<keyword evidence="9 10" id="KW-0472">Membrane</keyword>
<keyword evidence="3 11" id="KW-0813">Transport</keyword>
<reference evidence="12" key="1">
    <citation type="submission" date="2022-01" db="EMBL/GenBank/DDBJ databases">
        <authorList>
            <person name="King R."/>
        </authorList>
    </citation>
    <scope>NUCLEOTIDE SEQUENCE</scope>
</reference>
<dbReference type="PROSITE" id="PS50920">
    <property type="entry name" value="SOLCAR"/>
    <property type="match status" value="1"/>
</dbReference>
<evidence type="ECO:0000256" key="11">
    <source>
        <dbReference type="RuleBase" id="RU000488"/>
    </source>
</evidence>
<organism evidence="12 13">
    <name type="scientific">Ceutorhynchus assimilis</name>
    <name type="common">cabbage seed weevil</name>
    <dbReference type="NCBI Taxonomy" id="467358"/>
    <lineage>
        <taxon>Eukaryota</taxon>
        <taxon>Metazoa</taxon>
        <taxon>Ecdysozoa</taxon>
        <taxon>Arthropoda</taxon>
        <taxon>Hexapoda</taxon>
        <taxon>Insecta</taxon>
        <taxon>Pterygota</taxon>
        <taxon>Neoptera</taxon>
        <taxon>Endopterygota</taxon>
        <taxon>Coleoptera</taxon>
        <taxon>Polyphaga</taxon>
        <taxon>Cucujiformia</taxon>
        <taxon>Curculionidae</taxon>
        <taxon>Ceutorhynchinae</taxon>
        <taxon>Ceutorhynchus</taxon>
    </lineage>
</organism>
<dbReference type="PANTHER" id="PTHR21252:SF2">
    <property type="entry name" value="MITOCHONDRIAL OUTER MEMBRANE PROTEIN SLC25A46"/>
    <property type="match status" value="1"/>
</dbReference>
<dbReference type="EMBL" id="OU892277">
    <property type="protein sequence ID" value="CAG9760398.1"/>
    <property type="molecule type" value="Genomic_DNA"/>
</dbReference>
<keyword evidence="7" id="KW-1133">Transmembrane helix</keyword>